<organism evidence="1">
    <name type="scientific">marine sediment metagenome</name>
    <dbReference type="NCBI Taxonomy" id="412755"/>
    <lineage>
        <taxon>unclassified sequences</taxon>
        <taxon>metagenomes</taxon>
        <taxon>ecological metagenomes</taxon>
    </lineage>
</organism>
<sequence length="72" mass="8365">MAADNWKHRSEGMRCGTCMFYVPKEREPRDPEAPITELEVGRCRRHAPTMSGWPVMFLGDWCGDHKLDETKI</sequence>
<dbReference type="AlphaFoldDB" id="A0A0F9GYI5"/>
<comment type="caution">
    <text evidence="1">The sequence shown here is derived from an EMBL/GenBank/DDBJ whole genome shotgun (WGS) entry which is preliminary data.</text>
</comment>
<accession>A0A0F9GYI5</accession>
<protein>
    <submittedName>
        <fullName evidence="1">Uncharacterized protein</fullName>
    </submittedName>
</protein>
<dbReference type="EMBL" id="LAZR01016583">
    <property type="protein sequence ID" value="KKM03874.1"/>
    <property type="molecule type" value="Genomic_DNA"/>
</dbReference>
<name>A0A0F9GYI5_9ZZZZ</name>
<gene>
    <name evidence="1" type="ORF">LCGC14_1769990</name>
</gene>
<reference evidence="1" key="1">
    <citation type="journal article" date="2015" name="Nature">
        <title>Complex archaea that bridge the gap between prokaryotes and eukaryotes.</title>
        <authorList>
            <person name="Spang A."/>
            <person name="Saw J.H."/>
            <person name="Jorgensen S.L."/>
            <person name="Zaremba-Niedzwiedzka K."/>
            <person name="Martijn J."/>
            <person name="Lind A.E."/>
            <person name="van Eijk R."/>
            <person name="Schleper C."/>
            <person name="Guy L."/>
            <person name="Ettema T.J."/>
        </authorList>
    </citation>
    <scope>NUCLEOTIDE SEQUENCE</scope>
</reference>
<evidence type="ECO:0000313" key="1">
    <source>
        <dbReference type="EMBL" id="KKM03874.1"/>
    </source>
</evidence>
<proteinExistence type="predicted"/>